<evidence type="ECO:0000256" key="6">
    <source>
        <dbReference type="ARBA" id="ARBA00023136"/>
    </source>
</evidence>
<name>A0A0N4Z9J7_PARTI</name>
<feature type="transmembrane region" description="Helical" evidence="7">
    <location>
        <begin position="448"/>
        <end position="470"/>
    </location>
</feature>
<dbReference type="AlphaFoldDB" id="A0A0N4Z9J7"/>
<accession>A0A0N4Z9J7</accession>
<evidence type="ECO:0000313" key="8">
    <source>
        <dbReference type="Proteomes" id="UP000038045"/>
    </source>
</evidence>
<feature type="transmembrane region" description="Helical" evidence="7">
    <location>
        <begin position="482"/>
        <end position="508"/>
    </location>
</feature>
<dbReference type="Proteomes" id="UP000038045">
    <property type="component" value="Unplaced"/>
</dbReference>
<feature type="transmembrane region" description="Helical" evidence="7">
    <location>
        <begin position="551"/>
        <end position="574"/>
    </location>
</feature>
<feature type="transmembrane region" description="Helical" evidence="7">
    <location>
        <begin position="391"/>
        <end position="417"/>
    </location>
</feature>
<keyword evidence="5 7" id="KW-1133">Transmembrane helix</keyword>
<dbReference type="PANTHER" id="PTHR10766:SF41">
    <property type="entry name" value="TRANSMEMBRANE 9 SUPERFAMILY MEMBER 3"/>
    <property type="match status" value="1"/>
</dbReference>
<feature type="transmembrane region" description="Helical" evidence="7">
    <location>
        <begin position="327"/>
        <end position="348"/>
    </location>
</feature>
<dbReference type="GO" id="GO:0016020">
    <property type="term" value="C:membrane"/>
    <property type="evidence" value="ECO:0007669"/>
    <property type="project" value="UniProtKB-SubCell"/>
</dbReference>
<dbReference type="STRING" id="131310.A0A0N4Z9J7"/>
<comment type="similarity">
    <text evidence="2 7">Belongs to the nonaspanin (TM9SF) (TC 9.A.2) family.</text>
</comment>
<sequence>MILFQRQVITYCSLTCLLLTLSHGIFADEHSNSYHSDEEIVLWMNNVGPYNNHQETYTYFSLPFCKGDKKTLEHYHESLSEALLGVELEFSGLDMKFRRNMPKSVFCHKQLTENDFLTFLYAIEHNYWYQMYLDDLPMWNPVGVLQTDSAGAKNYYLYTHKKFEIGYNGNRIVDVNVTQENKVLLRPNMDIQFSYEVYWLNSDITFDKRFEKYLDPGFFQHRIHWFSVFNSFMMVIFLVGLVGMILMRTLRKDYTRYHNADDLNDDKDFGDDYGWKQVRGDVFRTPAIPTLFSSLLGTGCHIATVVLVIVCNSIYEEMYTERGSFMSAIIFYYTVLSPINGYIGASYYHKFGGKKWIRQILIGTALFPLSVSLVALSINFVAMYYHASRAIPFTSMLTVIVICLFVILPLSFIGACIGRHFNKEISYPCRINVVPRPIPDKKWYLEPWSLIIASGILPFGSIFIEMYFIFTSFWAYKIYYVYGFMLLVTIILGVVTTCSTIVSIYCLLNAEDYRWTWTSFFAGASVSGYVYIYAIYYFYAKTKMYGFFQTVFYFGYMGLFSLAIGLMCGTIGYIGASKFIYKIYSAIKLD</sequence>
<evidence type="ECO:0000256" key="3">
    <source>
        <dbReference type="ARBA" id="ARBA00022692"/>
    </source>
</evidence>
<evidence type="ECO:0000256" key="7">
    <source>
        <dbReference type="RuleBase" id="RU363079"/>
    </source>
</evidence>
<evidence type="ECO:0000256" key="2">
    <source>
        <dbReference type="ARBA" id="ARBA00005227"/>
    </source>
</evidence>
<evidence type="ECO:0000256" key="1">
    <source>
        <dbReference type="ARBA" id="ARBA00004141"/>
    </source>
</evidence>
<dbReference type="InterPro" id="IPR004240">
    <property type="entry name" value="EMP70"/>
</dbReference>
<proteinExistence type="inferred from homology"/>
<dbReference type="WBParaSite" id="PTRK_0000402800.1">
    <property type="protein sequence ID" value="PTRK_0000402800.1"/>
    <property type="gene ID" value="PTRK_0000402800"/>
</dbReference>
<keyword evidence="8" id="KW-1185">Reference proteome</keyword>
<comment type="subcellular location">
    <subcellularLocation>
        <location evidence="1">Membrane</location>
        <topology evidence="1">Multi-pass membrane protein</topology>
    </subcellularLocation>
</comment>
<keyword evidence="4 7" id="KW-0732">Signal</keyword>
<dbReference type="GO" id="GO:0072657">
    <property type="term" value="P:protein localization to membrane"/>
    <property type="evidence" value="ECO:0007669"/>
    <property type="project" value="TreeGrafter"/>
</dbReference>
<keyword evidence="3 7" id="KW-0812">Transmembrane</keyword>
<organism evidence="8 9">
    <name type="scientific">Parastrongyloides trichosuri</name>
    <name type="common">Possum-specific nematode worm</name>
    <dbReference type="NCBI Taxonomy" id="131310"/>
    <lineage>
        <taxon>Eukaryota</taxon>
        <taxon>Metazoa</taxon>
        <taxon>Ecdysozoa</taxon>
        <taxon>Nematoda</taxon>
        <taxon>Chromadorea</taxon>
        <taxon>Rhabditida</taxon>
        <taxon>Tylenchina</taxon>
        <taxon>Panagrolaimomorpha</taxon>
        <taxon>Strongyloidoidea</taxon>
        <taxon>Strongyloididae</taxon>
        <taxon>Parastrongyloides</taxon>
    </lineage>
</organism>
<feature type="transmembrane region" description="Helical" evidence="7">
    <location>
        <begin position="360"/>
        <end position="385"/>
    </location>
</feature>
<keyword evidence="6 7" id="KW-0472">Membrane</keyword>
<evidence type="ECO:0000313" key="9">
    <source>
        <dbReference type="WBParaSite" id="PTRK_0000402800.1"/>
    </source>
</evidence>
<evidence type="ECO:0000256" key="5">
    <source>
        <dbReference type="ARBA" id="ARBA00022989"/>
    </source>
</evidence>
<protein>
    <recommendedName>
        <fullName evidence="7">Transmembrane 9 superfamily member</fullName>
    </recommendedName>
</protein>
<reference evidence="9" key="1">
    <citation type="submission" date="2017-02" db="UniProtKB">
        <authorList>
            <consortium name="WormBaseParasite"/>
        </authorList>
    </citation>
    <scope>IDENTIFICATION</scope>
</reference>
<feature type="transmembrane region" description="Helical" evidence="7">
    <location>
        <begin position="520"/>
        <end position="539"/>
    </location>
</feature>
<dbReference type="PANTHER" id="PTHR10766">
    <property type="entry name" value="TRANSMEMBRANE 9 SUPERFAMILY PROTEIN"/>
    <property type="match status" value="1"/>
</dbReference>
<feature type="transmembrane region" description="Helical" evidence="7">
    <location>
        <begin position="291"/>
        <end position="315"/>
    </location>
</feature>
<feature type="signal peptide" evidence="7">
    <location>
        <begin position="1"/>
        <end position="27"/>
    </location>
</feature>
<feature type="transmembrane region" description="Helical" evidence="7">
    <location>
        <begin position="223"/>
        <end position="246"/>
    </location>
</feature>
<dbReference type="Pfam" id="PF02990">
    <property type="entry name" value="EMP70"/>
    <property type="match status" value="1"/>
</dbReference>
<evidence type="ECO:0000256" key="4">
    <source>
        <dbReference type="ARBA" id="ARBA00022729"/>
    </source>
</evidence>
<feature type="chain" id="PRO_5007355477" description="Transmembrane 9 superfamily member" evidence="7">
    <location>
        <begin position="28"/>
        <end position="590"/>
    </location>
</feature>